<dbReference type="Gene3D" id="3.30.465.10">
    <property type="match status" value="2"/>
</dbReference>
<dbReference type="EMBL" id="QRCM01000001">
    <property type="protein sequence ID" value="TXG90147.1"/>
    <property type="molecule type" value="Genomic_DNA"/>
</dbReference>
<dbReference type="SUPFAM" id="SSF55447">
    <property type="entry name" value="CO dehydrogenase flavoprotein C-terminal domain-like"/>
    <property type="match status" value="1"/>
</dbReference>
<gene>
    <name evidence="3" type="ORF">DW322_07840</name>
</gene>
<evidence type="ECO:0000259" key="2">
    <source>
        <dbReference type="PROSITE" id="PS51387"/>
    </source>
</evidence>
<dbReference type="InterPro" id="IPR036318">
    <property type="entry name" value="FAD-bd_PCMH-like_sf"/>
</dbReference>
<feature type="domain" description="FAD-binding PCMH-type" evidence="2">
    <location>
        <begin position="1"/>
        <end position="222"/>
    </location>
</feature>
<dbReference type="Proteomes" id="UP000471120">
    <property type="component" value="Unassembled WGS sequence"/>
</dbReference>
<dbReference type="InterPro" id="IPR016166">
    <property type="entry name" value="FAD-bd_PCMH"/>
</dbReference>
<proteinExistence type="predicted"/>
<organism evidence="3 4">
    <name type="scientific">Rhodococcus rhodnii</name>
    <dbReference type="NCBI Taxonomy" id="38312"/>
    <lineage>
        <taxon>Bacteria</taxon>
        <taxon>Bacillati</taxon>
        <taxon>Actinomycetota</taxon>
        <taxon>Actinomycetes</taxon>
        <taxon>Mycobacteriales</taxon>
        <taxon>Nocardiaceae</taxon>
        <taxon>Rhodococcus</taxon>
    </lineage>
</organism>
<dbReference type="PANTHER" id="PTHR42659">
    <property type="entry name" value="XANTHINE DEHYDROGENASE SUBUNIT C-RELATED"/>
    <property type="match status" value="1"/>
</dbReference>
<dbReference type="SUPFAM" id="SSF56176">
    <property type="entry name" value="FAD-binding/transporter-associated domain-like"/>
    <property type="match status" value="1"/>
</dbReference>
<dbReference type="InterPro" id="IPR005107">
    <property type="entry name" value="CO_DH_flav_C"/>
</dbReference>
<dbReference type="InterPro" id="IPR051312">
    <property type="entry name" value="Diverse_Substr_Oxidored"/>
</dbReference>
<dbReference type="RefSeq" id="WP_010838739.1">
    <property type="nucleotide sequence ID" value="NZ_QRCM01000001.1"/>
</dbReference>
<dbReference type="Gene3D" id="3.30.43.10">
    <property type="entry name" value="Uridine Diphospho-n-acetylenolpyruvylglucosamine Reductase, domain 2"/>
    <property type="match status" value="1"/>
</dbReference>
<comment type="caution">
    <text evidence="3">The sequence shown here is derived from an EMBL/GenBank/DDBJ whole genome shotgun (WGS) entry which is preliminary data.</text>
</comment>
<dbReference type="GO" id="GO:0016491">
    <property type="term" value="F:oxidoreductase activity"/>
    <property type="evidence" value="ECO:0007669"/>
    <property type="project" value="UniProtKB-KW"/>
</dbReference>
<dbReference type="AlphaFoldDB" id="A0A6P2CBL6"/>
<dbReference type="Pfam" id="PF00941">
    <property type="entry name" value="FAD_binding_5"/>
    <property type="match status" value="1"/>
</dbReference>
<dbReference type="InterPro" id="IPR002346">
    <property type="entry name" value="Mopterin_DH_FAD-bd"/>
</dbReference>
<dbReference type="Gene3D" id="3.30.390.50">
    <property type="entry name" value="CO dehydrogenase flavoprotein, C-terminal domain"/>
    <property type="match status" value="1"/>
</dbReference>
<evidence type="ECO:0000313" key="4">
    <source>
        <dbReference type="Proteomes" id="UP000471120"/>
    </source>
</evidence>
<keyword evidence="1" id="KW-0560">Oxidoreductase</keyword>
<name>A0A6P2CBL6_9NOCA</name>
<reference evidence="3 4" key="1">
    <citation type="submission" date="2018-07" db="EMBL/GenBank/DDBJ databases">
        <title>Genome sequence of Rhodococcus rhodnii ATCC 35071 from Rhodnius prolixus.</title>
        <authorList>
            <person name="Patel V."/>
            <person name="Vogel K.J."/>
        </authorList>
    </citation>
    <scope>NUCLEOTIDE SEQUENCE [LARGE SCALE GENOMIC DNA]</scope>
    <source>
        <strain evidence="3 4">ATCC 35071</strain>
    </source>
</reference>
<sequence>MMPLRYHRASDVDDAVATMTAEPNAAFLAGGTNLVDHLGLGITAPDLLVDVTRLPLGEIDRTGDGGLRIGAMARGADVAAYEDVRREYPMLARALLSAASPQLRNLATTGGNLMQRTRCGYFQDSSTPCNKREPGTGCSALGGFTRYHAILGASRHCIATNPSDMAVALAALDAVVIVVGPDGQRTIPVVDFHRLPGDEPAVDTVLGRDELIVAVELPPPVPGAVGTYRKVRDRASYAFAIVSVAAEVATAGGRVTSARIALGGVAHKPWRARAAEEFLLAGDDSGDDLLRGAAAAELAAAHPVPGNEFKVDLAARTLRATLREVLAS</sequence>
<dbReference type="InterPro" id="IPR016169">
    <property type="entry name" value="FAD-bd_PCMH_sub2"/>
</dbReference>
<accession>A0A6P2CBL6</accession>
<dbReference type="PANTHER" id="PTHR42659:SF1">
    <property type="entry name" value="OXIDOREDUCTASE"/>
    <property type="match status" value="1"/>
</dbReference>
<protein>
    <submittedName>
        <fullName evidence="3">Xanthine dehydrogenase family protein subunit M</fullName>
    </submittedName>
</protein>
<dbReference type="PROSITE" id="PS51387">
    <property type="entry name" value="FAD_PCMH"/>
    <property type="match status" value="1"/>
</dbReference>
<dbReference type="SMART" id="SM01092">
    <property type="entry name" value="CO_deh_flav_C"/>
    <property type="match status" value="1"/>
</dbReference>
<dbReference type="InterPro" id="IPR036683">
    <property type="entry name" value="CO_DH_flav_C_dom_sf"/>
</dbReference>
<evidence type="ECO:0000256" key="1">
    <source>
        <dbReference type="ARBA" id="ARBA00023002"/>
    </source>
</evidence>
<dbReference type="InterPro" id="IPR016167">
    <property type="entry name" value="FAD-bd_PCMH_sub1"/>
</dbReference>
<evidence type="ECO:0000313" key="3">
    <source>
        <dbReference type="EMBL" id="TXG90147.1"/>
    </source>
</evidence>
<dbReference type="Pfam" id="PF03450">
    <property type="entry name" value="CO_deh_flav_C"/>
    <property type="match status" value="1"/>
</dbReference>
<dbReference type="GO" id="GO:0071949">
    <property type="term" value="F:FAD binding"/>
    <property type="evidence" value="ECO:0007669"/>
    <property type="project" value="InterPro"/>
</dbReference>